<proteinExistence type="predicted"/>
<accession>A0A0A9A6Y1</accession>
<evidence type="ECO:0000313" key="2">
    <source>
        <dbReference type="EMBL" id="JAD44750.1"/>
    </source>
</evidence>
<reference evidence="2" key="1">
    <citation type="submission" date="2014-09" db="EMBL/GenBank/DDBJ databases">
        <authorList>
            <person name="Magalhaes I.L.F."/>
            <person name="Oliveira U."/>
            <person name="Santos F.R."/>
            <person name="Vidigal T.H.D.A."/>
            <person name="Brescovit A.D."/>
            <person name="Santos A.J."/>
        </authorList>
    </citation>
    <scope>NUCLEOTIDE SEQUENCE</scope>
    <source>
        <tissue evidence="2">Shoot tissue taken approximately 20 cm above the soil surface</tissue>
    </source>
</reference>
<protein>
    <submittedName>
        <fullName evidence="2">Uncharacterized protein</fullName>
    </submittedName>
</protein>
<feature type="compositionally biased region" description="Low complexity" evidence="1">
    <location>
        <begin position="11"/>
        <end position="22"/>
    </location>
</feature>
<reference evidence="2" key="2">
    <citation type="journal article" date="2015" name="Data Brief">
        <title>Shoot transcriptome of the giant reed, Arundo donax.</title>
        <authorList>
            <person name="Barrero R.A."/>
            <person name="Guerrero F.D."/>
            <person name="Moolhuijzen P."/>
            <person name="Goolsby J.A."/>
            <person name="Tidwell J."/>
            <person name="Bellgard S.E."/>
            <person name="Bellgard M.I."/>
        </authorList>
    </citation>
    <scope>NUCLEOTIDE SEQUENCE</scope>
    <source>
        <tissue evidence="2">Shoot tissue taken approximately 20 cm above the soil surface</tissue>
    </source>
</reference>
<dbReference type="AlphaFoldDB" id="A0A0A9A6Y1"/>
<sequence length="70" mass="7942">MRNGSFPAECHAPSSSAHSTSSLRLQNRHVYNQKARQYKLCDPASHQHEAFLQRGQQLLLIFSQAMLCQS</sequence>
<name>A0A0A9A6Y1_ARUDO</name>
<organism evidence="2">
    <name type="scientific">Arundo donax</name>
    <name type="common">Giant reed</name>
    <name type="synonym">Donax arundinaceus</name>
    <dbReference type="NCBI Taxonomy" id="35708"/>
    <lineage>
        <taxon>Eukaryota</taxon>
        <taxon>Viridiplantae</taxon>
        <taxon>Streptophyta</taxon>
        <taxon>Embryophyta</taxon>
        <taxon>Tracheophyta</taxon>
        <taxon>Spermatophyta</taxon>
        <taxon>Magnoliopsida</taxon>
        <taxon>Liliopsida</taxon>
        <taxon>Poales</taxon>
        <taxon>Poaceae</taxon>
        <taxon>PACMAD clade</taxon>
        <taxon>Arundinoideae</taxon>
        <taxon>Arundineae</taxon>
        <taxon>Arundo</taxon>
    </lineage>
</organism>
<feature type="region of interest" description="Disordered" evidence="1">
    <location>
        <begin position="1"/>
        <end position="24"/>
    </location>
</feature>
<dbReference type="EMBL" id="GBRH01253145">
    <property type="protein sequence ID" value="JAD44750.1"/>
    <property type="molecule type" value="Transcribed_RNA"/>
</dbReference>
<evidence type="ECO:0000256" key="1">
    <source>
        <dbReference type="SAM" id="MobiDB-lite"/>
    </source>
</evidence>